<dbReference type="EC" id="1.5.1.50" evidence="7"/>
<dbReference type="PROSITE" id="PS00061">
    <property type="entry name" value="ADH_SHORT"/>
    <property type="match status" value="1"/>
</dbReference>
<dbReference type="Pfam" id="PF00106">
    <property type="entry name" value="adh_short"/>
    <property type="match status" value="1"/>
</dbReference>
<evidence type="ECO:0000256" key="9">
    <source>
        <dbReference type="ARBA" id="ARBA00042299"/>
    </source>
</evidence>
<dbReference type="PANTHER" id="PTHR43639">
    <property type="entry name" value="OXIDOREDUCTASE, SHORT-CHAIN DEHYDROGENASE/REDUCTASE FAMILY (AFU_ORTHOLOGUE AFUA_5G02870)"/>
    <property type="match status" value="1"/>
</dbReference>
<dbReference type="GO" id="GO:0004146">
    <property type="term" value="F:dihydrofolate reductase activity"/>
    <property type="evidence" value="ECO:0007669"/>
    <property type="project" value="UniProtKB-EC"/>
</dbReference>
<dbReference type="Gene3D" id="3.40.50.720">
    <property type="entry name" value="NAD(P)-binding Rossmann-like Domain"/>
    <property type="match status" value="1"/>
</dbReference>
<evidence type="ECO:0000256" key="7">
    <source>
        <dbReference type="ARBA" id="ARBA00039145"/>
    </source>
</evidence>
<reference evidence="12 13" key="1">
    <citation type="submission" date="2016-10" db="EMBL/GenBank/DDBJ databases">
        <authorList>
            <person name="de Groot N.N."/>
        </authorList>
    </citation>
    <scope>NUCLEOTIDE SEQUENCE [LARGE SCALE GENOMIC DNA]</scope>
    <source>
        <strain evidence="12 13">DSM 15893</strain>
    </source>
</reference>
<proteinExistence type="inferred from homology"/>
<evidence type="ECO:0000256" key="8">
    <source>
        <dbReference type="ARBA" id="ARBA00039631"/>
    </source>
</evidence>
<dbReference type="InterPro" id="IPR002347">
    <property type="entry name" value="SDR_fam"/>
</dbReference>
<dbReference type="EMBL" id="FOWR01000001">
    <property type="protein sequence ID" value="SFO73372.1"/>
    <property type="molecule type" value="Genomic_DNA"/>
</dbReference>
<keyword evidence="3" id="KW-0521">NADP</keyword>
<evidence type="ECO:0000256" key="4">
    <source>
        <dbReference type="ARBA" id="ARBA00023002"/>
    </source>
</evidence>
<evidence type="ECO:0000313" key="13">
    <source>
        <dbReference type="Proteomes" id="UP000182692"/>
    </source>
</evidence>
<comment type="function">
    <text evidence="5">Catalyzes the reduction of dihydromonapterin to tetrahydromonapterin. Also has lower activity with dihydrofolate.</text>
</comment>
<gene>
    <name evidence="12" type="ORF">SAMN03084138_00265</name>
</gene>
<dbReference type="NCBIfam" id="NF005066">
    <property type="entry name" value="PRK06483.1"/>
    <property type="match status" value="1"/>
</dbReference>
<evidence type="ECO:0000256" key="2">
    <source>
        <dbReference type="ARBA" id="ARBA00022563"/>
    </source>
</evidence>
<sequence>MAQETILITGAGQRVGLALAQHFSELNYHVIVSYRTEHKAISDLRERGVECIHADFSTNEGITSFANHIAGLGVHVRALIHNASDWNAESQTDDYPALLDQMMQIHVKTPYLLNLALHPFLKGSTTGNETGSADIIHFTDYVVRKGSAKHIAYAASKAALENLTLSFAQKLAPRVKVNSIAPALIMFNAGDSESYKKKALSKSLMGIAPGEREAVNAVDFILKSAYMTGQSVNLDGGRALK</sequence>
<dbReference type="PRINTS" id="PR00081">
    <property type="entry name" value="GDHRDH"/>
</dbReference>
<protein>
    <recommendedName>
        <fullName evidence="8">Dihydromonapterin reductase</fullName>
        <ecNumber evidence="1">1.5.1.3</ecNumber>
        <ecNumber evidence="7">1.5.1.50</ecNumber>
    </recommendedName>
    <alternativeName>
        <fullName evidence="9">Dihydrofolate reductase</fullName>
    </alternativeName>
</protein>
<keyword evidence="2" id="KW-0554">One-carbon metabolism</keyword>
<dbReference type="GeneID" id="35873520"/>
<evidence type="ECO:0000256" key="1">
    <source>
        <dbReference type="ARBA" id="ARBA00012856"/>
    </source>
</evidence>
<evidence type="ECO:0000256" key="11">
    <source>
        <dbReference type="ARBA" id="ARBA00049376"/>
    </source>
</evidence>
<comment type="catalytic activity">
    <reaction evidence="10">
        <text>(6S)-5,6,7,8-tetrahydrofolate + NADP(+) = 7,8-dihydrofolate + NADPH + H(+)</text>
        <dbReference type="Rhea" id="RHEA:15009"/>
        <dbReference type="ChEBI" id="CHEBI:15378"/>
        <dbReference type="ChEBI" id="CHEBI:57451"/>
        <dbReference type="ChEBI" id="CHEBI:57453"/>
        <dbReference type="ChEBI" id="CHEBI:57783"/>
        <dbReference type="ChEBI" id="CHEBI:58349"/>
        <dbReference type="EC" id="1.5.1.3"/>
    </reaction>
</comment>
<evidence type="ECO:0000256" key="6">
    <source>
        <dbReference type="ARBA" id="ARBA00038212"/>
    </source>
</evidence>
<dbReference type="GO" id="GO:0006730">
    <property type="term" value="P:one-carbon metabolic process"/>
    <property type="evidence" value="ECO:0007669"/>
    <property type="project" value="UniProtKB-KW"/>
</dbReference>
<dbReference type="Proteomes" id="UP000182692">
    <property type="component" value="Unassembled WGS sequence"/>
</dbReference>
<comment type="similarity">
    <text evidence="6">Belongs to the short-chain dehydrogenases/reductases (SDR) family. FolM subfamily.</text>
</comment>
<dbReference type="InterPro" id="IPR036291">
    <property type="entry name" value="NAD(P)-bd_dom_sf"/>
</dbReference>
<evidence type="ECO:0000256" key="5">
    <source>
        <dbReference type="ARBA" id="ARBA00037508"/>
    </source>
</evidence>
<name>A0A1I5JKQ7_9GAMM</name>
<dbReference type="RefSeq" id="WP_017009938.1">
    <property type="nucleotide sequence ID" value="NZ_FOWR01000001.1"/>
</dbReference>
<dbReference type="PANTHER" id="PTHR43639:SF6">
    <property type="entry name" value="DIHYDROMONAPTERIN REDUCTASE"/>
    <property type="match status" value="1"/>
</dbReference>
<evidence type="ECO:0000313" key="12">
    <source>
        <dbReference type="EMBL" id="SFO73372.1"/>
    </source>
</evidence>
<evidence type="ECO:0000256" key="3">
    <source>
        <dbReference type="ARBA" id="ARBA00022857"/>
    </source>
</evidence>
<dbReference type="EC" id="1.5.1.3" evidence="1"/>
<dbReference type="OrthoDB" id="9793499at2"/>
<dbReference type="STRING" id="1121869.SAMN03084138_00265"/>
<comment type="catalytic activity">
    <reaction evidence="11">
        <text>7,8-dihydromonapterin + NADPH + H(+) = 5,6,7,8-tetrahydromonapterin + NADP(+)</text>
        <dbReference type="Rhea" id="RHEA:34847"/>
        <dbReference type="ChEBI" id="CHEBI:15378"/>
        <dbReference type="ChEBI" id="CHEBI:57783"/>
        <dbReference type="ChEBI" id="CHEBI:58349"/>
        <dbReference type="ChEBI" id="CHEBI:71175"/>
        <dbReference type="ChEBI" id="CHEBI:71177"/>
        <dbReference type="EC" id="1.5.1.50"/>
    </reaction>
</comment>
<accession>A0A1I5JKQ7</accession>
<evidence type="ECO:0000256" key="10">
    <source>
        <dbReference type="ARBA" id="ARBA00048873"/>
    </source>
</evidence>
<dbReference type="AlphaFoldDB" id="A0A1I5JKQ7"/>
<keyword evidence="4" id="KW-0560">Oxidoreductase</keyword>
<dbReference type="InterPro" id="IPR020904">
    <property type="entry name" value="Sc_DH/Rdtase_CS"/>
</dbReference>
<organism evidence="12 13">
    <name type="scientific">Enterovibrio norvegicus DSM 15893</name>
    <dbReference type="NCBI Taxonomy" id="1121869"/>
    <lineage>
        <taxon>Bacteria</taxon>
        <taxon>Pseudomonadati</taxon>
        <taxon>Pseudomonadota</taxon>
        <taxon>Gammaproteobacteria</taxon>
        <taxon>Vibrionales</taxon>
        <taxon>Vibrionaceae</taxon>
        <taxon>Enterovibrio</taxon>
    </lineage>
</organism>
<dbReference type="SUPFAM" id="SSF51735">
    <property type="entry name" value="NAD(P)-binding Rossmann-fold domains"/>
    <property type="match status" value="1"/>
</dbReference>